<dbReference type="Pfam" id="PF13411">
    <property type="entry name" value="MerR_1"/>
    <property type="match status" value="1"/>
</dbReference>
<dbReference type="PANTHER" id="PTHR30204">
    <property type="entry name" value="REDOX-CYCLING DRUG-SENSING TRANSCRIPTIONAL ACTIVATOR SOXR"/>
    <property type="match status" value="1"/>
</dbReference>
<reference evidence="3" key="2">
    <citation type="journal article" date="2021" name="PeerJ">
        <title>Extensive microbial diversity within the chicken gut microbiome revealed by metagenomics and culture.</title>
        <authorList>
            <person name="Gilroy R."/>
            <person name="Ravi A."/>
            <person name="Getino M."/>
            <person name="Pursley I."/>
            <person name="Horton D.L."/>
            <person name="Alikhan N.F."/>
            <person name="Baker D."/>
            <person name="Gharbi K."/>
            <person name="Hall N."/>
            <person name="Watson M."/>
            <person name="Adriaenssens E.M."/>
            <person name="Foster-Nyarko E."/>
            <person name="Jarju S."/>
            <person name="Secka A."/>
            <person name="Antonio M."/>
            <person name="Oren A."/>
            <person name="Chaudhuri R.R."/>
            <person name="La Ragione R."/>
            <person name="Hildebrand F."/>
            <person name="Pallen M.J."/>
        </authorList>
    </citation>
    <scope>NUCLEOTIDE SEQUENCE</scope>
    <source>
        <strain evidence="3">USAMLcec3-3695</strain>
    </source>
</reference>
<dbReference type="AlphaFoldDB" id="A0A9D1MAN0"/>
<dbReference type="InterPro" id="IPR047057">
    <property type="entry name" value="MerR_fam"/>
</dbReference>
<dbReference type="SMART" id="SM00422">
    <property type="entry name" value="HTH_MERR"/>
    <property type="match status" value="1"/>
</dbReference>
<dbReference type="PANTHER" id="PTHR30204:SF83">
    <property type="entry name" value="TRANSCRIPTIONAL REGULATOR, MERR FAMILY"/>
    <property type="match status" value="1"/>
</dbReference>
<evidence type="ECO:0000259" key="2">
    <source>
        <dbReference type="PROSITE" id="PS50937"/>
    </source>
</evidence>
<dbReference type="InterPro" id="IPR009061">
    <property type="entry name" value="DNA-bd_dom_put_sf"/>
</dbReference>
<gene>
    <name evidence="3" type="ORF">IAA61_02985</name>
</gene>
<evidence type="ECO:0000256" key="1">
    <source>
        <dbReference type="ARBA" id="ARBA00023125"/>
    </source>
</evidence>
<comment type="caution">
    <text evidence="3">The sequence shown here is derived from an EMBL/GenBank/DDBJ whole genome shotgun (WGS) entry which is preliminary data.</text>
</comment>
<feature type="domain" description="HTH merR-type" evidence="2">
    <location>
        <begin position="2"/>
        <end position="71"/>
    </location>
</feature>
<dbReference type="Gene3D" id="1.10.1660.10">
    <property type="match status" value="1"/>
</dbReference>
<dbReference type="PROSITE" id="PS50937">
    <property type="entry name" value="HTH_MERR_2"/>
    <property type="match status" value="1"/>
</dbReference>
<protein>
    <submittedName>
        <fullName evidence="3">MerR family transcriptional regulator</fullName>
    </submittedName>
</protein>
<organism evidence="3 4">
    <name type="scientific">Candidatus Ornithomonoglobus merdipullorum</name>
    <dbReference type="NCBI Taxonomy" id="2840895"/>
    <lineage>
        <taxon>Bacteria</taxon>
        <taxon>Bacillati</taxon>
        <taxon>Bacillota</taxon>
        <taxon>Clostridia</taxon>
        <taxon>Candidatus Ornithomonoglobus</taxon>
    </lineage>
</organism>
<proteinExistence type="predicted"/>
<dbReference type="GO" id="GO:0003677">
    <property type="term" value="F:DNA binding"/>
    <property type="evidence" value="ECO:0007669"/>
    <property type="project" value="UniProtKB-KW"/>
</dbReference>
<evidence type="ECO:0000313" key="3">
    <source>
        <dbReference type="EMBL" id="HIU56761.1"/>
    </source>
</evidence>
<keyword evidence="1" id="KW-0238">DNA-binding</keyword>
<reference evidence="3" key="1">
    <citation type="submission" date="2020-10" db="EMBL/GenBank/DDBJ databases">
        <authorList>
            <person name="Gilroy R."/>
        </authorList>
    </citation>
    <scope>NUCLEOTIDE SEQUENCE</scope>
    <source>
        <strain evidence="3">USAMLcec3-3695</strain>
    </source>
</reference>
<evidence type="ECO:0000313" key="4">
    <source>
        <dbReference type="Proteomes" id="UP000824109"/>
    </source>
</evidence>
<dbReference type="CDD" id="cd01109">
    <property type="entry name" value="HTH_YyaN"/>
    <property type="match status" value="1"/>
</dbReference>
<dbReference type="InterPro" id="IPR000551">
    <property type="entry name" value="MerR-type_HTH_dom"/>
</dbReference>
<name>A0A9D1MAN0_9FIRM</name>
<dbReference type="GO" id="GO:0003700">
    <property type="term" value="F:DNA-binding transcription factor activity"/>
    <property type="evidence" value="ECO:0007669"/>
    <property type="project" value="InterPro"/>
</dbReference>
<accession>A0A9D1MAN0</accession>
<dbReference type="EMBL" id="DVNB01000029">
    <property type="protein sequence ID" value="HIU56761.1"/>
    <property type="molecule type" value="Genomic_DNA"/>
</dbReference>
<dbReference type="Proteomes" id="UP000824109">
    <property type="component" value="Unassembled WGS sequence"/>
</dbReference>
<sequence length="151" mass="17741">MTYTISETAKLLNVAPSTIRYYDKEGLLPFVERSNGGIRIFTEENFQWLYIIECLKKTGLSIKDIKRFIDMAMRGDGTISERLELLKKQREAVRAQAEELRKMLDILDYKCWYYETALEHGSTNVPRNMAQEDVPEKLRDTRVYLNTVHKI</sequence>
<dbReference type="SUPFAM" id="SSF46955">
    <property type="entry name" value="Putative DNA-binding domain"/>
    <property type="match status" value="1"/>
</dbReference>